<dbReference type="Proteomes" id="UP000054776">
    <property type="component" value="Unassembled WGS sequence"/>
</dbReference>
<organism evidence="1 2">
    <name type="scientific">Trichinella spiralis</name>
    <name type="common">Trichina worm</name>
    <dbReference type="NCBI Taxonomy" id="6334"/>
    <lineage>
        <taxon>Eukaryota</taxon>
        <taxon>Metazoa</taxon>
        <taxon>Ecdysozoa</taxon>
        <taxon>Nematoda</taxon>
        <taxon>Enoplea</taxon>
        <taxon>Dorylaimia</taxon>
        <taxon>Trichinellida</taxon>
        <taxon>Trichinellidae</taxon>
        <taxon>Trichinella</taxon>
    </lineage>
</organism>
<keyword evidence="2" id="KW-1185">Reference proteome</keyword>
<protein>
    <submittedName>
        <fullName evidence="1">Uncharacterized protein</fullName>
    </submittedName>
</protein>
<proteinExistence type="predicted"/>
<evidence type="ECO:0000313" key="1">
    <source>
        <dbReference type="EMBL" id="KRY19786.1"/>
    </source>
</evidence>
<accession>A0A0V1A5S4</accession>
<reference evidence="1 2" key="1">
    <citation type="submission" date="2015-01" db="EMBL/GenBank/DDBJ databases">
        <title>Evolution of Trichinella species and genotypes.</title>
        <authorList>
            <person name="Korhonen P.K."/>
            <person name="Edoardo P."/>
            <person name="Giuseppe L.R."/>
            <person name="Gasser R.B."/>
        </authorList>
    </citation>
    <scope>NUCLEOTIDE SEQUENCE [LARGE SCALE GENOMIC DNA]</scope>
    <source>
        <strain evidence="1">ISS3</strain>
    </source>
</reference>
<dbReference type="EMBL" id="JYDH01002123">
    <property type="protein sequence ID" value="KRY19786.1"/>
    <property type="molecule type" value="Genomic_DNA"/>
</dbReference>
<gene>
    <name evidence="1" type="ORF">T01_12957</name>
</gene>
<comment type="caution">
    <text evidence="1">The sequence shown here is derived from an EMBL/GenBank/DDBJ whole genome shotgun (WGS) entry which is preliminary data.</text>
</comment>
<dbReference type="InParanoid" id="A0A0V1A5S4"/>
<sequence>MRIRHRARESTFSTCDSSSVSRIHCEDNYVLE</sequence>
<name>A0A0V1A5S4_TRISP</name>
<dbReference type="AlphaFoldDB" id="A0A0V1A5S4"/>
<evidence type="ECO:0000313" key="2">
    <source>
        <dbReference type="Proteomes" id="UP000054776"/>
    </source>
</evidence>